<evidence type="ECO:0000313" key="3">
    <source>
        <dbReference type="EMBL" id="USF88820.1"/>
    </source>
</evidence>
<evidence type="ECO:0000256" key="1">
    <source>
        <dbReference type="SAM" id="Coils"/>
    </source>
</evidence>
<dbReference type="InterPro" id="IPR007791">
    <property type="entry name" value="DjlA_N"/>
</dbReference>
<keyword evidence="4" id="KW-1185">Reference proteome</keyword>
<dbReference type="InterPro" id="IPR029024">
    <property type="entry name" value="TerB-like"/>
</dbReference>
<dbReference type="EMBL" id="CP090569">
    <property type="protein sequence ID" value="USF88820.1"/>
    <property type="molecule type" value="Genomic_DNA"/>
</dbReference>
<name>A0A9J7A1L9_9GAMM</name>
<dbReference type="Pfam" id="PF05099">
    <property type="entry name" value="TerB"/>
    <property type="match status" value="1"/>
</dbReference>
<proteinExistence type="predicted"/>
<dbReference type="KEGG" id="eps:L0Y14_06225"/>
<feature type="coiled-coil region" evidence="1">
    <location>
        <begin position="30"/>
        <end position="57"/>
    </location>
</feature>
<sequence>MLDTIKRFFDTHLAPGSQETARDPQHALRLAVAALLLEVAESDYRQHEEEKRALLDAVTNHFGLDAKEADQLVTLARSEQAASTDYFQFTRLINQHYSPTQKIALIEKLWHVAFADNELHKYEEHLIRRLADLIHVAHGDFIAAKHRVLNSTK</sequence>
<dbReference type="RefSeq" id="WP_005964021.1">
    <property type="nucleotide sequence ID" value="NZ_CP090569.1"/>
</dbReference>
<dbReference type="Proteomes" id="UP001056649">
    <property type="component" value="Chromosome"/>
</dbReference>
<dbReference type="SUPFAM" id="SSF158682">
    <property type="entry name" value="TerB-like"/>
    <property type="match status" value="1"/>
</dbReference>
<reference evidence="3" key="1">
    <citation type="journal article" date="2022" name="Mol. Ecol. Resour.">
        <title>The complete and closed genome of the facultative generalist Candidatus Endoriftia persephone from deep-sea hydrothermal vents.</title>
        <authorList>
            <person name="de Oliveira A.L."/>
            <person name="Srivastava A."/>
            <person name="Espada-Hinojosa S."/>
            <person name="Bright M."/>
        </authorList>
    </citation>
    <scope>NUCLEOTIDE SEQUENCE</scope>
    <source>
        <strain evidence="3">Tica-EPR-9o50.N</strain>
    </source>
</reference>
<organism evidence="3 4">
    <name type="scientific">Candidatus Endoriftia persephonae</name>
    <dbReference type="NCBI Taxonomy" id="393765"/>
    <lineage>
        <taxon>Bacteria</taxon>
        <taxon>Pseudomonadati</taxon>
        <taxon>Pseudomonadota</taxon>
        <taxon>Gammaproteobacteria</taxon>
        <taxon>Chromatiales</taxon>
        <taxon>Sedimenticolaceae</taxon>
        <taxon>Candidatus Endoriftia</taxon>
    </lineage>
</organism>
<gene>
    <name evidence="3" type="ORF">L0Y14_06225</name>
</gene>
<dbReference type="AlphaFoldDB" id="A0A9J7A1L9"/>
<feature type="domain" description="Co-chaperone DjlA N-terminal" evidence="2">
    <location>
        <begin position="29"/>
        <end position="146"/>
    </location>
</feature>
<keyword evidence="1" id="KW-0175">Coiled coil</keyword>
<accession>A0A9J7A1L9</accession>
<evidence type="ECO:0000259" key="2">
    <source>
        <dbReference type="Pfam" id="PF05099"/>
    </source>
</evidence>
<dbReference type="Gene3D" id="1.10.3680.10">
    <property type="entry name" value="TerB-like"/>
    <property type="match status" value="1"/>
</dbReference>
<protein>
    <submittedName>
        <fullName evidence="3">TerB family tellurite resistance protein</fullName>
    </submittedName>
</protein>
<evidence type="ECO:0000313" key="4">
    <source>
        <dbReference type="Proteomes" id="UP001056649"/>
    </source>
</evidence>
<dbReference type="CDD" id="cd07313">
    <property type="entry name" value="terB_like_2"/>
    <property type="match status" value="1"/>
</dbReference>